<evidence type="ECO:0000256" key="11">
    <source>
        <dbReference type="SAM" id="Phobius"/>
    </source>
</evidence>
<evidence type="ECO:0000313" key="13">
    <source>
        <dbReference type="EMBL" id="KAJ8025212.1"/>
    </source>
</evidence>
<protein>
    <submittedName>
        <fullName evidence="13">Rhodopsin, GQ-coupled</fullName>
    </submittedName>
</protein>
<feature type="transmembrane region" description="Helical" evidence="11">
    <location>
        <begin position="120"/>
        <end position="142"/>
    </location>
</feature>
<evidence type="ECO:0000313" key="14">
    <source>
        <dbReference type="Proteomes" id="UP001152320"/>
    </source>
</evidence>
<evidence type="ECO:0000256" key="10">
    <source>
        <dbReference type="RuleBase" id="RU000688"/>
    </source>
</evidence>
<dbReference type="AlphaFoldDB" id="A0A9Q0YRU1"/>
<dbReference type="GO" id="GO:0004983">
    <property type="term" value="F:neuropeptide Y receptor activity"/>
    <property type="evidence" value="ECO:0007669"/>
    <property type="project" value="InterPro"/>
</dbReference>
<comment type="similarity">
    <text evidence="2 10">Belongs to the G-protein coupled receptor 1 family.</text>
</comment>
<evidence type="ECO:0000256" key="9">
    <source>
        <dbReference type="ARBA" id="ARBA00023224"/>
    </source>
</evidence>
<dbReference type="GO" id="GO:0005886">
    <property type="term" value="C:plasma membrane"/>
    <property type="evidence" value="ECO:0007669"/>
    <property type="project" value="UniProtKB-SubCell"/>
</dbReference>
<dbReference type="InterPro" id="IPR000611">
    <property type="entry name" value="NPY_rcpt"/>
</dbReference>
<evidence type="ECO:0000256" key="6">
    <source>
        <dbReference type="ARBA" id="ARBA00023040"/>
    </source>
</evidence>
<feature type="domain" description="G-protein coupled receptors family 1 profile" evidence="12">
    <location>
        <begin position="63"/>
        <end position="334"/>
    </location>
</feature>
<dbReference type="InterPro" id="IPR017452">
    <property type="entry name" value="GPCR_Rhodpsn_7TM"/>
</dbReference>
<proteinExistence type="inferred from homology"/>
<keyword evidence="4 10" id="KW-0812">Transmembrane</keyword>
<keyword evidence="8 10" id="KW-0675">Receptor</keyword>
<evidence type="ECO:0000256" key="3">
    <source>
        <dbReference type="ARBA" id="ARBA00022475"/>
    </source>
</evidence>
<dbReference type="EMBL" id="JAIZAY010000018">
    <property type="protein sequence ID" value="KAJ8025212.1"/>
    <property type="molecule type" value="Genomic_DNA"/>
</dbReference>
<evidence type="ECO:0000256" key="8">
    <source>
        <dbReference type="ARBA" id="ARBA00023170"/>
    </source>
</evidence>
<feature type="transmembrane region" description="Helical" evidence="11">
    <location>
        <begin position="163"/>
        <end position="184"/>
    </location>
</feature>
<evidence type="ECO:0000256" key="1">
    <source>
        <dbReference type="ARBA" id="ARBA00004651"/>
    </source>
</evidence>
<keyword evidence="9 10" id="KW-0807">Transducer</keyword>
<evidence type="ECO:0000256" key="7">
    <source>
        <dbReference type="ARBA" id="ARBA00023136"/>
    </source>
</evidence>
<feature type="transmembrane region" description="Helical" evidence="11">
    <location>
        <begin position="209"/>
        <end position="234"/>
    </location>
</feature>
<dbReference type="CDD" id="cd00637">
    <property type="entry name" value="7tm_classA_rhodopsin-like"/>
    <property type="match status" value="1"/>
</dbReference>
<keyword evidence="14" id="KW-1185">Reference proteome</keyword>
<keyword evidence="6 10" id="KW-0297">G-protein coupled receptor</keyword>
<dbReference type="PROSITE" id="PS00237">
    <property type="entry name" value="G_PROTEIN_RECEP_F1_1"/>
    <property type="match status" value="1"/>
</dbReference>
<keyword evidence="7 11" id="KW-0472">Membrane</keyword>
<dbReference type="InterPro" id="IPR000276">
    <property type="entry name" value="GPCR_Rhodpsn"/>
</dbReference>
<feature type="transmembrane region" description="Helical" evidence="11">
    <location>
        <begin position="289"/>
        <end position="309"/>
    </location>
</feature>
<name>A0A9Q0YRU1_HOLLE</name>
<dbReference type="OrthoDB" id="6147329at2759"/>
<keyword evidence="5 11" id="KW-1133">Transmembrane helix</keyword>
<dbReference type="PRINTS" id="PR01012">
    <property type="entry name" value="NRPEPTIDEYR"/>
</dbReference>
<gene>
    <name evidence="13" type="ORF">HOLleu_35355</name>
</gene>
<dbReference type="PRINTS" id="PR00237">
    <property type="entry name" value="GPCRRHODOPSN"/>
</dbReference>
<keyword evidence="3" id="KW-1003">Cell membrane</keyword>
<dbReference type="Gene3D" id="1.20.1070.10">
    <property type="entry name" value="Rhodopsin 7-helix transmembrane proteins"/>
    <property type="match status" value="1"/>
</dbReference>
<evidence type="ECO:0000256" key="5">
    <source>
        <dbReference type="ARBA" id="ARBA00022989"/>
    </source>
</evidence>
<dbReference type="PANTHER" id="PTHR24228:SF72">
    <property type="entry name" value="G-PROTEIN COUPLED RECEPTORS FAMILY 1 PROFILE DOMAIN-CONTAINING PROTEIN"/>
    <property type="match status" value="1"/>
</dbReference>
<feature type="transmembrane region" description="Helical" evidence="11">
    <location>
        <begin position="85"/>
        <end position="108"/>
    </location>
</feature>
<dbReference type="PANTHER" id="PTHR24228">
    <property type="entry name" value="B2 BRADYKININ RECEPTOR/ANGIOTENSIN II RECEPTOR"/>
    <property type="match status" value="1"/>
</dbReference>
<dbReference type="Proteomes" id="UP001152320">
    <property type="component" value="Chromosome 18"/>
</dbReference>
<comment type="subcellular location">
    <subcellularLocation>
        <location evidence="1">Cell membrane</location>
        <topology evidence="1">Multi-pass membrane protein</topology>
    </subcellularLocation>
</comment>
<feature type="transmembrane region" description="Helical" evidence="11">
    <location>
        <begin position="315"/>
        <end position="336"/>
    </location>
</feature>
<evidence type="ECO:0000259" key="12">
    <source>
        <dbReference type="PROSITE" id="PS50262"/>
    </source>
</evidence>
<sequence>MELSNCALGNCSDLPATEIELYTAMESTQIERLEDAGYHFDDPIQRHIVASITFLASVTGLVGNTLVFVAVIFSKKLQTKTNVFVVNLAVADVLTCSLLPFQVVALLVDPWPLSNWICTAVGMLTWICLWTSNINLALIAFNRFNVVIKKREDYEDMYTAWKMALWVMFSWAVPTLLVTVPPAFDFGAMGYSSRYKVCTADTSHPMSDWYALLSSVTIQVPCLIIISISYALLFRHIRRHNRQMLAVFHLPANSNALKNQDFEKGKTSQAAVSMQRHLFKRQHKITKNLFAVFCSFLVCVMPFGIACLIPPSYPVIPWVSMLVLINSCINPIIYGLKHPNFKEVFRPLLSCRWRRIPQPSKVLASVIEGTGNSGSPNKA</sequence>
<feature type="transmembrane region" description="Helical" evidence="11">
    <location>
        <begin position="48"/>
        <end position="73"/>
    </location>
</feature>
<evidence type="ECO:0000256" key="4">
    <source>
        <dbReference type="ARBA" id="ARBA00022692"/>
    </source>
</evidence>
<dbReference type="SMART" id="SM01381">
    <property type="entry name" value="7TM_GPCR_Srsx"/>
    <property type="match status" value="1"/>
</dbReference>
<dbReference type="SUPFAM" id="SSF81321">
    <property type="entry name" value="Family A G protein-coupled receptor-like"/>
    <property type="match status" value="1"/>
</dbReference>
<evidence type="ECO:0000256" key="2">
    <source>
        <dbReference type="ARBA" id="ARBA00010663"/>
    </source>
</evidence>
<reference evidence="13" key="1">
    <citation type="submission" date="2021-10" db="EMBL/GenBank/DDBJ databases">
        <title>Tropical sea cucumber genome reveals ecological adaptation and Cuvierian tubules defense mechanism.</title>
        <authorList>
            <person name="Chen T."/>
        </authorList>
    </citation>
    <scope>NUCLEOTIDE SEQUENCE</scope>
    <source>
        <strain evidence="13">Nanhai2018</strain>
        <tissue evidence="13">Muscle</tissue>
    </source>
</reference>
<comment type="caution">
    <text evidence="13">The sequence shown here is derived from an EMBL/GenBank/DDBJ whole genome shotgun (WGS) entry which is preliminary data.</text>
</comment>
<dbReference type="Pfam" id="PF00001">
    <property type="entry name" value="7tm_1"/>
    <property type="match status" value="1"/>
</dbReference>
<dbReference type="PROSITE" id="PS50262">
    <property type="entry name" value="G_PROTEIN_RECEP_F1_2"/>
    <property type="match status" value="1"/>
</dbReference>
<organism evidence="13 14">
    <name type="scientific">Holothuria leucospilota</name>
    <name type="common">Black long sea cucumber</name>
    <name type="synonym">Mertensiothuria leucospilota</name>
    <dbReference type="NCBI Taxonomy" id="206669"/>
    <lineage>
        <taxon>Eukaryota</taxon>
        <taxon>Metazoa</taxon>
        <taxon>Echinodermata</taxon>
        <taxon>Eleutherozoa</taxon>
        <taxon>Echinozoa</taxon>
        <taxon>Holothuroidea</taxon>
        <taxon>Aspidochirotacea</taxon>
        <taxon>Aspidochirotida</taxon>
        <taxon>Holothuriidae</taxon>
        <taxon>Holothuria</taxon>
    </lineage>
</organism>
<accession>A0A9Q0YRU1</accession>